<sequence length="84" mass="9617">MSDEIFPGDIVAVNNGVSGRREGLVVGSHIDYMGRQIIEVQMDGGEVYHHWYPTVTRVKRTVSYSRPQIARAPAARTIERRIYW</sequence>
<dbReference type="KEGG" id="mrr:Moror_12803"/>
<organism evidence="1 2">
    <name type="scientific">Moniliophthora roreri (strain MCA 2997)</name>
    <name type="common">Cocoa frosty pod rot fungus</name>
    <name type="synonym">Crinipellis roreri</name>
    <dbReference type="NCBI Taxonomy" id="1381753"/>
    <lineage>
        <taxon>Eukaryota</taxon>
        <taxon>Fungi</taxon>
        <taxon>Dikarya</taxon>
        <taxon>Basidiomycota</taxon>
        <taxon>Agaricomycotina</taxon>
        <taxon>Agaricomycetes</taxon>
        <taxon>Agaricomycetidae</taxon>
        <taxon>Agaricales</taxon>
        <taxon>Marasmiineae</taxon>
        <taxon>Marasmiaceae</taxon>
        <taxon>Moniliophthora</taxon>
    </lineage>
</organism>
<gene>
    <name evidence="1" type="ORF">Moror_12803</name>
</gene>
<keyword evidence="2" id="KW-1185">Reference proteome</keyword>
<dbReference type="HOGENOM" id="CLU_2426944_0_0_1"/>
<name>V2X4H9_MONRO</name>
<dbReference type="AlphaFoldDB" id="V2X4H9"/>
<dbReference type="OrthoDB" id="3185196at2759"/>
<evidence type="ECO:0000313" key="1">
    <source>
        <dbReference type="EMBL" id="ESK94058.1"/>
    </source>
</evidence>
<reference evidence="1 2" key="1">
    <citation type="journal article" date="2014" name="BMC Genomics">
        <title>Genome and secretome analysis of the hemibiotrophic fungal pathogen, Moniliophthora roreri, which causes frosty pod rot disease of cacao: mechanisms of the biotrophic and necrotrophic phases.</title>
        <authorList>
            <person name="Meinhardt L.W."/>
            <person name="Costa G.G.L."/>
            <person name="Thomazella D.P.T."/>
            <person name="Teixeira P.J.P.L."/>
            <person name="Carazzolle M.F."/>
            <person name="Schuster S.C."/>
            <person name="Carlson J.E."/>
            <person name="Guiltinan M.J."/>
            <person name="Mieczkowski P."/>
            <person name="Farmer A."/>
            <person name="Ramaraj T."/>
            <person name="Crozier J."/>
            <person name="Davis R.E."/>
            <person name="Shao J."/>
            <person name="Melnick R.L."/>
            <person name="Pereira G.A.G."/>
            <person name="Bailey B.A."/>
        </authorList>
    </citation>
    <scope>NUCLEOTIDE SEQUENCE [LARGE SCALE GENOMIC DNA]</scope>
    <source>
        <strain evidence="1 2">MCA 2997</strain>
    </source>
</reference>
<comment type="caution">
    <text evidence="1">The sequence shown here is derived from an EMBL/GenBank/DDBJ whole genome shotgun (WGS) entry which is preliminary data.</text>
</comment>
<dbReference type="Proteomes" id="UP000017559">
    <property type="component" value="Unassembled WGS sequence"/>
</dbReference>
<evidence type="ECO:0000313" key="2">
    <source>
        <dbReference type="Proteomes" id="UP000017559"/>
    </source>
</evidence>
<dbReference type="EMBL" id="AWSO01000155">
    <property type="protein sequence ID" value="ESK94058.1"/>
    <property type="molecule type" value="Genomic_DNA"/>
</dbReference>
<accession>V2X4H9</accession>
<proteinExistence type="predicted"/>
<protein>
    <submittedName>
        <fullName evidence="1">Uncharacterized protein</fullName>
    </submittedName>
</protein>